<reference evidence="1" key="1">
    <citation type="submission" date="2014-09" db="EMBL/GenBank/DDBJ databases">
        <authorList>
            <person name="Magalhaes I.L.F."/>
            <person name="Oliveira U."/>
            <person name="Santos F.R."/>
            <person name="Vidigal T.H.D.A."/>
            <person name="Brescovit A.D."/>
            <person name="Santos A.J."/>
        </authorList>
    </citation>
    <scope>NUCLEOTIDE SEQUENCE</scope>
    <source>
        <tissue evidence="1">Shoot tissue taken approximately 20 cm above the soil surface</tissue>
    </source>
</reference>
<dbReference type="EMBL" id="GBRH01206169">
    <property type="protein sequence ID" value="JAD91726.1"/>
    <property type="molecule type" value="Transcribed_RNA"/>
</dbReference>
<accession>A0A0A9DV93</accession>
<evidence type="ECO:0000313" key="1">
    <source>
        <dbReference type="EMBL" id="JAD91726.1"/>
    </source>
</evidence>
<reference evidence="1" key="2">
    <citation type="journal article" date="2015" name="Data Brief">
        <title>Shoot transcriptome of the giant reed, Arundo donax.</title>
        <authorList>
            <person name="Barrero R.A."/>
            <person name="Guerrero F.D."/>
            <person name="Moolhuijzen P."/>
            <person name="Goolsby J.A."/>
            <person name="Tidwell J."/>
            <person name="Bellgard S.E."/>
            <person name="Bellgard M.I."/>
        </authorList>
    </citation>
    <scope>NUCLEOTIDE SEQUENCE</scope>
    <source>
        <tissue evidence="1">Shoot tissue taken approximately 20 cm above the soil surface</tissue>
    </source>
</reference>
<dbReference type="AlphaFoldDB" id="A0A0A9DV93"/>
<name>A0A0A9DV93_ARUDO</name>
<protein>
    <submittedName>
        <fullName evidence="1">Uncharacterized protein</fullName>
    </submittedName>
</protein>
<proteinExistence type="predicted"/>
<organism evidence="1">
    <name type="scientific">Arundo donax</name>
    <name type="common">Giant reed</name>
    <name type="synonym">Donax arundinaceus</name>
    <dbReference type="NCBI Taxonomy" id="35708"/>
    <lineage>
        <taxon>Eukaryota</taxon>
        <taxon>Viridiplantae</taxon>
        <taxon>Streptophyta</taxon>
        <taxon>Embryophyta</taxon>
        <taxon>Tracheophyta</taxon>
        <taxon>Spermatophyta</taxon>
        <taxon>Magnoliopsida</taxon>
        <taxon>Liliopsida</taxon>
        <taxon>Poales</taxon>
        <taxon>Poaceae</taxon>
        <taxon>PACMAD clade</taxon>
        <taxon>Arundinoideae</taxon>
        <taxon>Arundineae</taxon>
        <taxon>Arundo</taxon>
    </lineage>
</organism>
<dbReference type="PROSITE" id="PS51257">
    <property type="entry name" value="PROKAR_LIPOPROTEIN"/>
    <property type="match status" value="1"/>
</dbReference>
<sequence length="29" mass="3184">MKKPGPDASNERKQIQCGSLISLACWHGK</sequence>